<protein>
    <submittedName>
        <fullName evidence="2">Uncharacterized protein</fullName>
    </submittedName>
</protein>
<evidence type="ECO:0000313" key="3">
    <source>
        <dbReference type="Proteomes" id="UP001501470"/>
    </source>
</evidence>
<sequence length="481" mass="52720">MAYRLQRRLVDEFAAWGSEDEAERDRIAVLLRVRAERLERPDPTRWRSGDVHDLLMNAVVSRQVDAWGLAEHGVGTVREFLRFLDATDRLHPASAKPAALLKEADRLTAKFPAAMADTNRWELAKRIFTAMLRDGVRPDGDPAEIDAWAAKFSARQPEERREVLGRLMEEREGYATGHVTIDGGTVTMSTRPPQRTTTTAPDQTNASAKTSEPAKTNAPQQTKEPEKPEQLKVEPPYEQVRDSALLRDLAALAGWVGVDGRPLDDRGELRKADRPALLAVLGHQSTAEPILTPLWLLAIEFDVIQLRRTRVVRGPGAALVDDVLAGKTQPQEALDLWVDLADALIHPITPLHSEKGTAQLRQWIDPWTPLFLDQLAVQQGKAELEKLTDQLIHEHGSRLPARDPDLFAGIAATAVRNTLASLARHGAVAVAGFADDPEAAAEAAAMWGTAPWAVHPEPGVTVELTDLGRCLLSLNSAAAGP</sequence>
<gene>
    <name evidence="2" type="ORF">GCM10009827_113980</name>
</gene>
<feature type="compositionally biased region" description="Polar residues" evidence="1">
    <location>
        <begin position="205"/>
        <end position="222"/>
    </location>
</feature>
<feature type="compositionally biased region" description="Low complexity" evidence="1">
    <location>
        <begin position="190"/>
        <end position="204"/>
    </location>
</feature>
<dbReference type="Proteomes" id="UP001501470">
    <property type="component" value="Unassembled WGS sequence"/>
</dbReference>
<feature type="region of interest" description="Disordered" evidence="1">
    <location>
        <begin position="174"/>
        <end position="236"/>
    </location>
</feature>
<evidence type="ECO:0000256" key="1">
    <source>
        <dbReference type="SAM" id="MobiDB-lite"/>
    </source>
</evidence>
<dbReference type="RefSeq" id="WP_344514850.1">
    <property type="nucleotide sequence ID" value="NZ_BAAAQD010000050.1"/>
</dbReference>
<keyword evidence="3" id="KW-1185">Reference proteome</keyword>
<evidence type="ECO:0000313" key="2">
    <source>
        <dbReference type="EMBL" id="GAA1573245.1"/>
    </source>
</evidence>
<comment type="caution">
    <text evidence="2">The sequence shown here is derived from an EMBL/GenBank/DDBJ whole genome shotgun (WGS) entry which is preliminary data.</text>
</comment>
<dbReference type="EMBL" id="BAAAQD010000050">
    <property type="protein sequence ID" value="GAA1573245.1"/>
    <property type="molecule type" value="Genomic_DNA"/>
</dbReference>
<accession>A0ABN2DAS3</accession>
<feature type="compositionally biased region" description="Basic and acidic residues" evidence="1">
    <location>
        <begin position="223"/>
        <end position="232"/>
    </location>
</feature>
<organism evidence="2 3">
    <name type="scientific">Dactylosporangium maewongense</name>
    <dbReference type="NCBI Taxonomy" id="634393"/>
    <lineage>
        <taxon>Bacteria</taxon>
        <taxon>Bacillati</taxon>
        <taxon>Actinomycetota</taxon>
        <taxon>Actinomycetes</taxon>
        <taxon>Micromonosporales</taxon>
        <taxon>Micromonosporaceae</taxon>
        <taxon>Dactylosporangium</taxon>
    </lineage>
</organism>
<proteinExistence type="predicted"/>
<reference evidence="2 3" key="1">
    <citation type="journal article" date="2019" name="Int. J. Syst. Evol. Microbiol.">
        <title>The Global Catalogue of Microorganisms (GCM) 10K type strain sequencing project: providing services to taxonomists for standard genome sequencing and annotation.</title>
        <authorList>
            <consortium name="The Broad Institute Genomics Platform"/>
            <consortium name="The Broad Institute Genome Sequencing Center for Infectious Disease"/>
            <person name="Wu L."/>
            <person name="Ma J."/>
        </authorList>
    </citation>
    <scope>NUCLEOTIDE SEQUENCE [LARGE SCALE GENOMIC DNA]</scope>
    <source>
        <strain evidence="2 3">JCM 15933</strain>
    </source>
</reference>
<name>A0ABN2DAS3_9ACTN</name>